<dbReference type="GO" id="GO:0051536">
    <property type="term" value="F:iron-sulfur cluster binding"/>
    <property type="evidence" value="ECO:0007669"/>
    <property type="project" value="UniProtKB-KW"/>
</dbReference>
<dbReference type="PANTHER" id="PTHR43409:SF7">
    <property type="entry name" value="BLL1977 PROTEIN"/>
    <property type="match status" value="1"/>
</dbReference>
<dbReference type="SFLD" id="SFLDF00324">
    <property type="entry name" value="bacteriocin_maturation"/>
    <property type="match status" value="1"/>
</dbReference>
<proteinExistence type="predicted"/>
<evidence type="ECO:0000259" key="7">
    <source>
        <dbReference type="PROSITE" id="PS51918"/>
    </source>
</evidence>
<dbReference type="Pfam" id="PF04055">
    <property type="entry name" value="Radical_SAM"/>
    <property type="match status" value="1"/>
</dbReference>
<comment type="cofactor">
    <cofactor evidence="1">
        <name>[4Fe-4S] cluster</name>
        <dbReference type="ChEBI" id="CHEBI:49883"/>
    </cofactor>
</comment>
<dbReference type="AlphaFoldDB" id="A0A919JQH2"/>
<evidence type="ECO:0000259" key="6">
    <source>
        <dbReference type="PROSITE" id="PS51332"/>
    </source>
</evidence>
<dbReference type="GO" id="GO:0031419">
    <property type="term" value="F:cobalamin binding"/>
    <property type="evidence" value="ECO:0007669"/>
    <property type="project" value="InterPro"/>
</dbReference>
<keyword evidence="3" id="KW-0479">Metal-binding</keyword>
<dbReference type="InterPro" id="IPR006638">
    <property type="entry name" value="Elp3/MiaA/NifB-like_rSAM"/>
</dbReference>
<dbReference type="PANTHER" id="PTHR43409">
    <property type="entry name" value="ANAEROBIC MAGNESIUM-PROTOPORPHYRIN IX MONOMETHYL ESTER CYCLASE-RELATED"/>
    <property type="match status" value="1"/>
</dbReference>
<dbReference type="SFLD" id="SFLDG01082">
    <property type="entry name" value="B12-binding_domain_containing"/>
    <property type="match status" value="1"/>
</dbReference>
<evidence type="ECO:0000256" key="5">
    <source>
        <dbReference type="ARBA" id="ARBA00023014"/>
    </source>
</evidence>
<dbReference type="InterPro" id="IPR006158">
    <property type="entry name" value="Cobalamin-bd"/>
</dbReference>
<evidence type="ECO:0000256" key="3">
    <source>
        <dbReference type="ARBA" id="ARBA00022723"/>
    </source>
</evidence>
<dbReference type="GO" id="GO:0046872">
    <property type="term" value="F:metal ion binding"/>
    <property type="evidence" value="ECO:0007669"/>
    <property type="project" value="UniProtKB-KW"/>
</dbReference>
<feature type="domain" description="B12-binding" evidence="6">
    <location>
        <begin position="67"/>
        <end position="212"/>
    </location>
</feature>
<name>A0A919JQH2_9ACTN</name>
<dbReference type="NCBIfam" id="TIGR03975">
    <property type="entry name" value="rSAM_ocin_1"/>
    <property type="match status" value="1"/>
</dbReference>
<evidence type="ECO:0000313" key="8">
    <source>
        <dbReference type="EMBL" id="GIE53918.1"/>
    </source>
</evidence>
<accession>A0A919JQH2</accession>
<dbReference type="RefSeq" id="WP_239131020.1">
    <property type="nucleotide sequence ID" value="NZ_BAAAYJ010000090.1"/>
</dbReference>
<evidence type="ECO:0000313" key="9">
    <source>
        <dbReference type="Proteomes" id="UP000647172"/>
    </source>
</evidence>
<dbReference type="GO" id="GO:0005829">
    <property type="term" value="C:cytosol"/>
    <property type="evidence" value="ECO:0007669"/>
    <property type="project" value="TreeGrafter"/>
</dbReference>
<dbReference type="PROSITE" id="PS51332">
    <property type="entry name" value="B12_BINDING"/>
    <property type="match status" value="1"/>
</dbReference>
<evidence type="ECO:0000256" key="4">
    <source>
        <dbReference type="ARBA" id="ARBA00023004"/>
    </source>
</evidence>
<dbReference type="EMBL" id="BOMQ01000092">
    <property type="protein sequence ID" value="GIE53918.1"/>
    <property type="molecule type" value="Genomic_DNA"/>
</dbReference>
<dbReference type="InterPro" id="IPR058240">
    <property type="entry name" value="rSAM_sf"/>
</dbReference>
<dbReference type="CDD" id="cd01335">
    <property type="entry name" value="Radical_SAM"/>
    <property type="match status" value="1"/>
</dbReference>
<dbReference type="InterPro" id="IPR007197">
    <property type="entry name" value="rSAM"/>
</dbReference>
<dbReference type="Gene3D" id="3.40.50.280">
    <property type="entry name" value="Cobalamin-binding domain"/>
    <property type="match status" value="1"/>
</dbReference>
<dbReference type="Proteomes" id="UP000647172">
    <property type="component" value="Unassembled WGS sequence"/>
</dbReference>
<dbReference type="InterPro" id="IPR013785">
    <property type="entry name" value="Aldolase_TIM"/>
</dbReference>
<keyword evidence="9" id="KW-1185">Reference proteome</keyword>
<dbReference type="InterPro" id="IPR051198">
    <property type="entry name" value="BchE-like"/>
</dbReference>
<keyword evidence="2" id="KW-0949">S-adenosyl-L-methionine</keyword>
<evidence type="ECO:0000256" key="2">
    <source>
        <dbReference type="ARBA" id="ARBA00022691"/>
    </source>
</evidence>
<dbReference type="SUPFAM" id="SSF102114">
    <property type="entry name" value="Radical SAM enzymes"/>
    <property type="match status" value="1"/>
</dbReference>
<keyword evidence="4" id="KW-0408">Iron</keyword>
<keyword evidence="5" id="KW-0411">Iron-sulfur</keyword>
<dbReference type="Gene3D" id="3.20.20.70">
    <property type="entry name" value="Aldolase class I"/>
    <property type="match status" value="1"/>
</dbReference>
<dbReference type="PROSITE" id="PS51918">
    <property type="entry name" value="RADICAL_SAM"/>
    <property type="match status" value="1"/>
</dbReference>
<organism evidence="8 9">
    <name type="scientific">Actinoplanes nipponensis</name>
    <dbReference type="NCBI Taxonomy" id="135950"/>
    <lineage>
        <taxon>Bacteria</taxon>
        <taxon>Bacillati</taxon>
        <taxon>Actinomycetota</taxon>
        <taxon>Actinomycetes</taxon>
        <taxon>Micromonosporales</taxon>
        <taxon>Micromonosporaceae</taxon>
        <taxon>Actinoplanes</taxon>
    </lineage>
</organism>
<dbReference type="SMART" id="SM00729">
    <property type="entry name" value="Elp3"/>
    <property type="match status" value="1"/>
</dbReference>
<dbReference type="SFLD" id="SFLDS00029">
    <property type="entry name" value="Radical_SAM"/>
    <property type="match status" value="1"/>
</dbReference>
<comment type="caution">
    <text evidence="8">The sequence shown here is derived from an EMBL/GenBank/DDBJ whole genome shotgun (WGS) entry which is preliminary data.</text>
</comment>
<sequence length="616" mass="67878">MASPPRVALVSMPFHSQFRPSIQLGLLKAIAGAHGFPAETFHLNLEFADLIGAGAYEAIGDVGRSFLGDWLFAAAAFPGPAPGPGAPVPADEPFLRAALPDVAHPLEFLRSVREEQVPRFLDRLMAEIPWGGFDVVGFTSTFQQNLASFALAARIKAAHPAVVTLFGGANFEGEMGVELTGAIGCVDYAVIGEGDEAFPEFLRALATGADPAAVPGVVCRRDGGVTAVGHRPPFTRLDELPMPDYTEYFDRAERLGLLTRAPRRDVAIPFESSRGCWWGAKHHCTFCGLNGTGMAFRSKSPGRVRQELAQAARRYRSFRFEAVDNILDMAYLRTLLAELVAAGTDYEIFYELKSNLTRDQLRLLRQAGVSRVQPGIESLSTPVLRLMRKGVTGIQNVNTLRWARYYGIKVHWNLLFGFPGERAADYERQEALLPLLAHLSPPGAPTRIWMERFSPIFADPAAFPARYRRPHRGYGQIYPESVDLERIAYFFEYEFDGSVPEETMDGTRRVVRAWRDAWRAPERPTLTFRHAEGFLQIEDARTPAEAGTFTFDGPLAAIYLSCADRPVTAAAMHGRLDPGPSRDEVTGALAEFCDRGLMMRDGDQFLALALPATAGR</sequence>
<dbReference type="GO" id="GO:0003824">
    <property type="term" value="F:catalytic activity"/>
    <property type="evidence" value="ECO:0007669"/>
    <property type="project" value="InterPro"/>
</dbReference>
<dbReference type="InterPro" id="IPR023984">
    <property type="entry name" value="rSAM_ocin_1"/>
</dbReference>
<protein>
    <submittedName>
        <fullName evidence="8">RiPP maturation radical SAM protein 1</fullName>
    </submittedName>
</protein>
<feature type="domain" description="Radical SAM core" evidence="7">
    <location>
        <begin position="260"/>
        <end position="480"/>
    </location>
</feature>
<evidence type="ECO:0000256" key="1">
    <source>
        <dbReference type="ARBA" id="ARBA00001966"/>
    </source>
</evidence>
<reference evidence="8" key="1">
    <citation type="submission" date="2021-01" db="EMBL/GenBank/DDBJ databases">
        <title>Whole genome shotgun sequence of Actinoplanes nipponensis NBRC 14063.</title>
        <authorList>
            <person name="Komaki H."/>
            <person name="Tamura T."/>
        </authorList>
    </citation>
    <scope>NUCLEOTIDE SEQUENCE</scope>
    <source>
        <strain evidence="8">NBRC 14063</strain>
    </source>
</reference>
<gene>
    <name evidence="8" type="ORF">Ani05nite_74520</name>
</gene>